<feature type="domain" description="Archaeal histidine kinase 4TM" evidence="2">
    <location>
        <begin position="8"/>
        <end position="129"/>
    </location>
</feature>
<dbReference type="Proteomes" id="UP001166304">
    <property type="component" value="Unassembled WGS sequence"/>
</dbReference>
<proteinExistence type="predicted"/>
<evidence type="ECO:0000313" key="3">
    <source>
        <dbReference type="EMBL" id="MBV0902446.1"/>
    </source>
</evidence>
<evidence type="ECO:0000259" key="2">
    <source>
        <dbReference type="Pfam" id="PF16926"/>
    </source>
</evidence>
<sequence length="300" mass="30332">MNQRRGTGAALAVAGVALAAIQVLHALQQTDIPVAIALDALPFAAMGLAVAYAGVWLARDSTFEGAATRVAAWAVGGTVALAAVAALVLFGQRVATGSLARASVLTVDLATVGALAGVLVGLYDAQSRARLRELERERDRIEAFAGKAADVNNYGRAIASAQSVDGVAAFVVEALGTMTGMEETAVVRVGDGGAVPLANTVRTVERDAVGRLAGALRSQQQGDVVVHADGFPVDLPEDVAGGVSAVVHDDGATAIVVVSLTTGDAAVAEEDRKLLELIVSHASVRIGTLGAGAADERRVG</sequence>
<evidence type="ECO:0000256" key="1">
    <source>
        <dbReference type="SAM" id="Phobius"/>
    </source>
</evidence>
<reference evidence="3" key="1">
    <citation type="submission" date="2021-06" db="EMBL/GenBank/DDBJ databases">
        <title>New haloarchaea isolates fom saline soil.</title>
        <authorList>
            <person name="Duran-Viseras A."/>
            <person name="Sanchez-Porro C.S."/>
            <person name="Ventosa A."/>
        </authorList>
    </citation>
    <scope>NUCLEOTIDE SEQUENCE</scope>
    <source>
        <strain evidence="3">JCM 18369</strain>
    </source>
</reference>
<evidence type="ECO:0000313" key="4">
    <source>
        <dbReference type="Proteomes" id="UP001166304"/>
    </source>
</evidence>
<dbReference type="Pfam" id="PF16926">
    <property type="entry name" value="HisKA_4TM"/>
    <property type="match status" value="1"/>
</dbReference>
<dbReference type="RefSeq" id="WP_162413397.1">
    <property type="nucleotide sequence ID" value="NZ_JAHQXE010000003.1"/>
</dbReference>
<keyword evidence="1" id="KW-0472">Membrane</keyword>
<keyword evidence="1" id="KW-0812">Transmembrane</keyword>
<gene>
    <name evidence="3" type="ORF">KTS37_11670</name>
</gene>
<accession>A0AA41G2S6</accession>
<name>A0AA41G2S6_9EURY</name>
<feature type="transmembrane region" description="Helical" evidence="1">
    <location>
        <begin position="36"/>
        <end position="58"/>
    </location>
</feature>
<organism evidence="3 4">
    <name type="scientific">Haloarcula salina</name>
    <dbReference type="NCBI Taxonomy" id="1429914"/>
    <lineage>
        <taxon>Archaea</taxon>
        <taxon>Methanobacteriati</taxon>
        <taxon>Methanobacteriota</taxon>
        <taxon>Stenosarchaea group</taxon>
        <taxon>Halobacteria</taxon>
        <taxon>Halobacteriales</taxon>
        <taxon>Haloarculaceae</taxon>
        <taxon>Haloarcula</taxon>
    </lineage>
</organism>
<feature type="transmembrane region" description="Helical" evidence="1">
    <location>
        <begin position="102"/>
        <end position="123"/>
    </location>
</feature>
<keyword evidence="1" id="KW-1133">Transmembrane helix</keyword>
<comment type="caution">
    <text evidence="3">The sequence shown here is derived from an EMBL/GenBank/DDBJ whole genome shotgun (WGS) entry which is preliminary data.</text>
</comment>
<dbReference type="EMBL" id="JAHQXE010000003">
    <property type="protein sequence ID" value="MBV0902446.1"/>
    <property type="molecule type" value="Genomic_DNA"/>
</dbReference>
<dbReference type="AlphaFoldDB" id="A0AA41G2S6"/>
<keyword evidence="4" id="KW-1185">Reference proteome</keyword>
<dbReference type="InterPro" id="IPR031623">
    <property type="entry name" value="HisKA_4TM"/>
</dbReference>
<protein>
    <recommendedName>
        <fullName evidence="2">Archaeal histidine kinase 4TM domain-containing protein</fullName>
    </recommendedName>
</protein>
<feature type="transmembrane region" description="Helical" evidence="1">
    <location>
        <begin position="70"/>
        <end position="90"/>
    </location>
</feature>